<name>A0A075JVS1_9GAMM</name>
<feature type="transmembrane region" description="Helical" evidence="6">
    <location>
        <begin position="151"/>
        <end position="169"/>
    </location>
</feature>
<evidence type="ECO:0000256" key="3">
    <source>
        <dbReference type="ARBA" id="ARBA00022692"/>
    </source>
</evidence>
<evidence type="ECO:0000256" key="2">
    <source>
        <dbReference type="ARBA" id="ARBA00022475"/>
    </source>
</evidence>
<dbReference type="PANTHER" id="PTHR47371:SF3">
    <property type="entry name" value="PHOSPHOGLYCEROL TRANSFERASE I"/>
    <property type="match status" value="1"/>
</dbReference>
<dbReference type="Gene3D" id="3.40.720.10">
    <property type="entry name" value="Alkaline Phosphatase, subunit A"/>
    <property type="match status" value="1"/>
</dbReference>
<proteinExistence type="predicted"/>
<feature type="transmembrane region" description="Helical" evidence="6">
    <location>
        <begin position="36"/>
        <end position="54"/>
    </location>
</feature>
<dbReference type="GO" id="GO:0005886">
    <property type="term" value="C:plasma membrane"/>
    <property type="evidence" value="ECO:0007669"/>
    <property type="project" value="UniProtKB-SubCell"/>
</dbReference>
<dbReference type="CDD" id="cd16015">
    <property type="entry name" value="LTA_synthase"/>
    <property type="match status" value="1"/>
</dbReference>
<evidence type="ECO:0000256" key="6">
    <source>
        <dbReference type="SAM" id="Phobius"/>
    </source>
</evidence>
<dbReference type="InterPro" id="IPR000917">
    <property type="entry name" value="Sulfatase_N"/>
</dbReference>
<accession>A0A075JVS1</accession>
<dbReference type="EMBL" id="CP008884">
    <property type="protein sequence ID" value="AIF46196.1"/>
    <property type="molecule type" value="Genomic_DNA"/>
</dbReference>
<dbReference type="AlphaFoldDB" id="A0A075JVS1"/>
<keyword evidence="4 6" id="KW-1133">Transmembrane helix</keyword>
<evidence type="ECO:0000313" key="8">
    <source>
        <dbReference type="EMBL" id="AIF46196.1"/>
    </source>
</evidence>
<evidence type="ECO:0000256" key="5">
    <source>
        <dbReference type="ARBA" id="ARBA00023136"/>
    </source>
</evidence>
<dbReference type="RefSeq" id="WP_019465704.1">
    <property type="nucleotide sequence ID" value="NZ_ALOY01000162.1"/>
</dbReference>
<dbReference type="KEGG" id="dja:HY57_02465"/>
<keyword evidence="9" id="KW-1185">Reference proteome</keyword>
<dbReference type="Proteomes" id="UP000027987">
    <property type="component" value="Chromosome"/>
</dbReference>
<evidence type="ECO:0000259" key="7">
    <source>
        <dbReference type="Pfam" id="PF00884"/>
    </source>
</evidence>
<gene>
    <name evidence="8" type="ORF">HY57_02465</name>
</gene>
<feature type="domain" description="Sulfatase N-terminal" evidence="7">
    <location>
        <begin position="272"/>
        <end position="482"/>
    </location>
</feature>
<keyword evidence="2" id="KW-1003">Cell membrane</keyword>
<comment type="subcellular location">
    <subcellularLocation>
        <location evidence="1">Cell membrane</location>
        <topology evidence="1">Multi-pass membrane protein</topology>
    </subcellularLocation>
</comment>
<evidence type="ECO:0000256" key="1">
    <source>
        <dbReference type="ARBA" id="ARBA00004651"/>
    </source>
</evidence>
<dbReference type="STRING" id="1217721.HY57_02465"/>
<dbReference type="OrthoDB" id="5363296at2"/>
<dbReference type="PANTHER" id="PTHR47371">
    <property type="entry name" value="LIPOTEICHOIC ACID SYNTHASE"/>
    <property type="match status" value="1"/>
</dbReference>
<feature type="transmembrane region" description="Helical" evidence="6">
    <location>
        <begin position="12"/>
        <end position="30"/>
    </location>
</feature>
<organism evidence="8 9">
    <name type="scientific">Dyella japonica A8</name>
    <dbReference type="NCBI Taxonomy" id="1217721"/>
    <lineage>
        <taxon>Bacteria</taxon>
        <taxon>Pseudomonadati</taxon>
        <taxon>Pseudomonadota</taxon>
        <taxon>Gammaproteobacteria</taxon>
        <taxon>Lysobacterales</taxon>
        <taxon>Rhodanobacteraceae</taxon>
        <taxon>Dyella</taxon>
    </lineage>
</organism>
<dbReference type="InterPro" id="IPR050448">
    <property type="entry name" value="OpgB/LTA_synthase_biosynth"/>
</dbReference>
<keyword evidence="3 6" id="KW-0812">Transmembrane</keyword>
<feature type="transmembrane region" description="Helical" evidence="6">
    <location>
        <begin position="61"/>
        <end position="80"/>
    </location>
</feature>
<dbReference type="PATRIC" id="fig|1217721.7.peg.524"/>
<dbReference type="SUPFAM" id="SSF53649">
    <property type="entry name" value="Alkaline phosphatase-like"/>
    <property type="match status" value="1"/>
</dbReference>
<evidence type="ECO:0000256" key="4">
    <source>
        <dbReference type="ARBA" id="ARBA00022989"/>
    </source>
</evidence>
<dbReference type="Pfam" id="PF00884">
    <property type="entry name" value="Sulfatase"/>
    <property type="match status" value="1"/>
</dbReference>
<evidence type="ECO:0000313" key="9">
    <source>
        <dbReference type="Proteomes" id="UP000027987"/>
    </source>
</evidence>
<sequence>MPQQPLRFLRKSGPWLLAIAFFLFCVNMTALREPALLQQAFVIALMVCAFGMLLSAFARPATALVVSGGLFLGLNFLSVMKLRYLDSPLMPADFIYYARSSLLETLRHYPHLWLLSLGVCVLTPLALWAVWRLDRRLLAHLSPRRAWTMRASGVLVWGFAFWLCLLPNGPFAEVHARNVWEKLSDDAQITNFFVNFSDSDIHLPDMADDAKAEEDWGATASGEPAATPRSPASYPDIVQVLEESTFNPSNFTECNVPECRVSLFKYDGRTRATGPMRVHTFGGGTWVSEFATLTGMPQDIFGPGGMYAPYVLAPHVQDSLPRQLQRLGYLTVAIYPTNGSFLNGRNAYKAYGFDQFYDASQLGLEEWEETDKQMFDAAKRVYDKVKKPGQPVFVMILTLAQHGPHDTDPLSVLPPPFNKGVLKGLPTRESINFNTYLSNLHNSDVAMHGLEHDFLDRAQPTVIVHFGDHQPSFSGLIRGMPRTWPDGLSSYKDYLTYYMIKSNFQGAELPKYPMLDIALLPSMVLQAADLPTDPYFSAAISLRTRCNGLYTDCAQPGLVKSYHAWIFNRLHVYE</sequence>
<reference evidence="8 9" key="1">
    <citation type="submission" date="2014-07" db="EMBL/GenBank/DDBJ databases">
        <title>Complete Genome Sequence of Dyella japonica Strain A8 Isolated from Malaysian Tropical Soil.</title>
        <authorList>
            <person name="Hui R.K.H."/>
            <person name="Chen J.-W."/>
            <person name="Chan K.-G."/>
            <person name="Leung F.C.C."/>
        </authorList>
    </citation>
    <scope>NUCLEOTIDE SEQUENCE [LARGE SCALE GENOMIC DNA]</scope>
    <source>
        <strain evidence="8 9">A8</strain>
    </source>
</reference>
<keyword evidence="5 6" id="KW-0472">Membrane</keyword>
<feature type="transmembrane region" description="Helical" evidence="6">
    <location>
        <begin position="112"/>
        <end position="131"/>
    </location>
</feature>
<protein>
    <submittedName>
        <fullName evidence="8">Sulfatase</fullName>
    </submittedName>
</protein>
<dbReference type="HOGENOM" id="CLU_473125_0_0_6"/>
<dbReference type="InterPro" id="IPR017850">
    <property type="entry name" value="Alkaline_phosphatase_core_sf"/>
</dbReference>